<reference evidence="5" key="1">
    <citation type="submission" date="2019-11" db="EMBL/GenBank/DDBJ databases">
        <title>Characterization of Clostridium perfringens isolates from swine manure treated agricultural soils.</title>
        <authorList>
            <person name="Wushke S.T."/>
        </authorList>
    </citation>
    <scope>NUCLEOTIDE SEQUENCE</scope>
    <source>
        <strain evidence="5">X26</strain>
    </source>
</reference>
<evidence type="ECO:0000313" key="6">
    <source>
        <dbReference type="Proteomes" id="UP001291306"/>
    </source>
</evidence>
<evidence type="ECO:0000259" key="4">
    <source>
        <dbReference type="PROSITE" id="PS50937"/>
    </source>
</evidence>
<dbReference type="EMBL" id="WNVC01000223">
    <property type="protein sequence ID" value="MDZ5000335.1"/>
    <property type="molecule type" value="Genomic_DNA"/>
</dbReference>
<dbReference type="SMART" id="SM00422">
    <property type="entry name" value="HTH_MERR"/>
    <property type="match status" value="1"/>
</dbReference>
<dbReference type="AlphaFoldDB" id="A0AAW9I771"/>
<evidence type="ECO:0000256" key="2">
    <source>
        <dbReference type="ARBA" id="ARBA00023125"/>
    </source>
</evidence>
<sequence length="258" mass="30265">MKYSVKDLSNILGITTSAIHFFEKENLIKVNKEKNGWRYYNVVDVFRLLSYTKYKNMEMPMKAIVKQFSGEDSSYLSTKDRMEEYKKKAEEKSKYYKELADSIEENLKSIRLINELLNKYEFVKSPEILMLYDDECGWISRDRRAQRMVQQCVKAMPIVQLGVIKHRDSNICNFGYMVLEKHIDKFNISVDLHRKNLKATSCIHTIQIIDDELTKSPEIAFKSAEEYARSRGFEIIGDMVGKILLVDVEKPAKLHTYI</sequence>
<feature type="non-terminal residue" evidence="5">
    <location>
        <position position="258"/>
    </location>
</feature>
<dbReference type="RefSeq" id="WP_322458632.1">
    <property type="nucleotide sequence ID" value="NZ_WNVC01000223.1"/>
</dbReference>
<keyword evidence="2" id="KW-0238">DNA-binding</keyword>
<evidence type="ECO:0000313" key="5">
    <source>
        <dbReference type="EMBL" id="MDZ5000335.1"/>
    </source>
</evidence>
<dbReference type="GO" id="GO:0003677">
    <property type="term" value="F:DNA binding"/>
    <property type="evidence" value="ECO:0007669"/>
    <property type="project" value="UniProtKB-KW"/>
</dbReference>
<keyword evidence="1" id="KW-0805">Transcription regulation</keyword>
<evidence type="ECO:0000256" key="3">
    <source>
        <dbReference type="ARBA" id="ARBA00023163"/>
    </source>
</evidence>
<dbReference type="GO" id="GO:0003700">
    <property type="term" value="F:DNA-binding transcription factor activity"/>
    <property type="evidence" value="ECO:0007669"/>
    <property type="project" value="InterPro"/>
</dbReference>
<dbReference type="CDD" id="cd00592">
    <property type="entry name" value="HTH_MerR-like"/>
    <property type="match status" value="1"/>
</dbReference>
<dbReference type="Gene3D" id="1.10.1660.10">
    <property type="match status" value="1"/>
</dbReference>
<dbReference type="PANTHER" id="PTHR30204:SF94">
    <property type="entry name" value="HEAVY METAL-DEPENDENT TRANSCRIPTIONAL REGULATOR HI_0293-RELATED"/>
    <property type="match status" value="1"/>
</dbReference>
<gene>
    <name evidence="5" type="ORF">GNF79_14895</name>
</gene>
<name>A0AAW9I771_CLOPF</name>
<accession>A0AAW9I771</accession>
<evidence type="ECO:0000256" key="1">
    <source>
        <dbReference type="ARBA" id="ARBA00023015"/>
    </source>
</evidence>
<keyword evidence="3" id="KW-0804">Transcription</keyword>
<comment type="caution">
    <text evidence="5">The sequence shown here is derived from an EMBL/GenBank/DDBJ whole genome shotgun (WGS) entry which is preliminary data.</text>
</comment>
<dbReference type="Proteomes" id="UP001291306">
    <property type="component" value="Unassembled WGS sequence"/>
</dbReference>
<protein>
    <submittedName>
        <fullName evidence="5">MerR family transcriptional regulator</fullName>
    </submittedName>
</protein>
<dbReference type="SUPFAM" id="SSF46955">
    <property type="entry name" value="Putative DNA-binding domain"/>
    <property type="match status" value="1"/>
</dbReference>
<organism evidence="5 6">
    <name type="scientific">Clostridium perfringens</name>
    <dbReference type="NCBI Taxonomy" id="1502"/>
    <lineage>
        <taxon>Bacteria</taxon>
        <taxon>Bacillati</taxon>
        <taxon>Bacillota</taxon>
        <taxon>Clostridia</taxon>
        <taxon>Eubacteriales</taxon>
        <taxon>Clostridiaceae</taxon>
        <taxon>Clostridium</taxon>
    </lineage>
</organism>
<dbReference type="InterPro" id="IPR047057">
    <property type="entry name" value="MerR_fam"/>
</dbReference>
<proteinExistence type="predicted"/>
<dbReference type="PANTHER" id="PTHR30204">
    <property type="entry name" value="REDOX-CYCLING DRUG-SENSING TRANSCRIPTIONAL ACTIVATOR SOXR"/>
    <property type="match status" value="1"/>
</dbReference>
<dbReference type="InterPro" id="IPR009061">
    <property type="entry name" value="DNA-bd_dom_put_sf"/>
</dbReference>
<feature type="domain" description="HTH merR-type" evidence="4">
    <location>
        <begin position="2"/>
        <end position="70"/>
    </location>
</feature>
<dbReference type="PROSITE" id="PS50937">
    <property type="entry name" value="HTH_MERR_2"/>
    <property type="match status" value="1"/>
</dbReference>
<dbReference type="Pfam" id="PF13411">
    <property type="entry name" value="MerR_1"/>
    <property type="match status" value="1"/>
</dbReference>
<dbReference type="InterPro" id="IPR000551">
    <property type="entry name" value="MerR-type_HTH_dom"/>
</dbReference>